<keyword evidence="1" id="KW-0472">Membrane</keyword>
<evidence type="ECO:0008006" key="4">
    <source>
        <dbReference type="Google" id="ProtNLM"/>
    </source>
</evidence>
<sequence length="65" mass="6915">MELEFGLIGGAVADRVEQRRVMWVVDVVRGLLVAGFAGAVALDGASIALLPGWWAGRPWARRAPG</sequence>
<keyword evidence="1" id="KW-1133">Transmembrane helix</keyword>
<dbReference type="Proteomes" id="UP001180737">
    <property type="component" value="Unassembled WGS sequence"/>
</dbReference>
<proteinExistence type="predicted"/>
<accession>A0ABU2YY73</accession>
<comment type="caution">
    <text evidence="2">The sequence shown here is derived from an EMBL/GenBank/DDBJ whole genome shotgun (WGS) entry which is preliminary data.</text>
</comment>
<evidence type="ECO:0000313" key="3">
    <source>
        <dbReference type="Proteomes" id="UP001180737"/>
    </source>
</evidence>
<gene>
    <name evidence="2" type="ORF">RM704_17585</name>
</gene>
<organism evidence="2 3">
    <name type="scientific">Streptomyces gottesmaniae</name>
    <dbReference type="NCBI Taxonomy" id="3075518"/>
    <lineage>
        <taxon>Bacteria</taxon>
        <taxon>Bacillati</taxon>
        <taxon>Actinomycetota</taxon>
        <taxon>Actinomycetes</taxon>
        <taxon>Kitasatosporales</taxon>
        <taxon>Streptomycetaceae</taxon>
        <taxon>Streptomyces</taxon>
    </lineage>
</organism>
<reference evidence="2" key="1">
    <citation type="submission" date="2024-05" db="EMBL/GenBank/DDBJ databases">
        <title>30 novel species of actinomycetes from the DSMZ collection.</title>
        <authorList>
            <person name="Nouioui I."/>
        </authorList>
    </citation>
    <scope>NUCLEOTIDE SEQUENCE</scope>
    <source>
        <strain evidence="2">DSM 3412</strain>
    </source>
</reference>
<feature type="transmembrane region" description="Helical" evidence="1">
    <location>
        <begin position="31"/>
        <end position="54"/>
    </location>
</feature>
<dbReference type="RefSeq" id="WP_033526618.1">
    <property type="nucleotide sequence ID" value="NZ_JAVRFJ010000014.1"/>
</dbReference>
<dbReference type="EMBL" id="JAVRFJ010000014">
    <property type="protein sequence ID" value="MDT0569263.1"/>
    <property type="molecule type" value="Genomic_DNA"/>
</dbReference>
<evidence type="ECO:0000256" key="1">
    <source>
        <dbReference type="SAM" id="Phobius"/>
    </source>
</evidence>
<keyword evidence="3" id="KW-1185">Reference proteome</keyword>
<keyword evidence="1" id="KW-0812">Transmembrane</keyword>
<protein>
    <recommendedName>
        <fullName evidence="4">Major facilitator superfamily (MFS) profile domain-containing protein</fullName>
    </recommendedName>
</protein>
<evidence type="ECO:0000313" key="2">
    <source>
        <dbReference type="EMBL" id="MDT0569263.1"/>
    </source>
</evidence>
<name>A0ABU2YY73_9ACTN</name>